<organism evidence="2 3">
    <name type="scientific">Phenylobacterium ferrooxidans</name>
    <dbReference type="NCBI Taxonomy" id="2982689"/>
    <lineage>
        <taxon>Bacteria</taxon>
        <taxon>Pseudomonadati</taxon>
        <taxon>Pseudomonadota</taxon>
        <taxon>Alphaproteobacteria</taxon>
        <taxon>Caulobacterales</taxon>
        <taxon>Caulobacteraceae</taxon>
        <taxon>Phenylobacterium</taxon>
    </lineage>
</organism>
<accession>A0ABW6CUH4</accession>
<dbReference type="Pfam" id="PF00501">
    <property type="entry name" value="AMP-binding"/>
    <property type="match status" value="1"/>
</dbReference>
<dbReference type="PANTHER" id="PTHR24096">
    <property type="entry name" value="LONG-CHAIN-FATTY-ACID--COA LIGASE"/>
    <property type="match status" value="1"/>
</dbReference>
<dbReference type="RefSeq" id="WP_377371703.1">
    <property type="nucleotide sequence ID" value="NZ_JAOTJD010000059.1"/>
</dbReference>
<dbReference type="SUPFAM" id="SSF56801">
    <property type="entry name" value="Acetyl-CoA synthetase-like"/>
    <property type="match status" value="1"/>
</dbReference>
<reference evidence="2 3" key="1">
    <citation type="submission" date="2022-09" db="EMBL/GenBank/DDBJ databases">
        <title>New species of Phenylobacterium.</title>
        <authorList>
            <person name="Mieszkin S."/>
        </authorList>
    </citation>
    <scope>NUCLEOTIDE SEQUENCE [LARGE SCALE GENOMIC DNA]</scope>
    <source>
        <strain evidence="2 3">HK31-G</strain>
    </source>
</reference>
<dbReference type="InterPro" id="IPR042099">
    <property type="entry name" value="ANL_N_sf"/>
</dbReference>
<dbReference type="InterPro" id="IPR020845">
    <property type="entry name" value="AMP-binding_CS"/>
</dbReference>
<protein>
    <submittedName>
        <fullName evidence="2">Feruloyl-CoA synthase</fullName>
    </submittedName>
</protein>
<dbReference type="PANTHER" id="PTHR24096:SF420">
    <property type="entry name" value="LONG-CHAIN-FATTY-ACID--COA LIGASE-RELATED"/>
    <property type="match status" value="1"/>
</dbReference>
<proteinExistence type="predicted"/>
<dbReference type="Gene3D" id="3.40.50.12780">
    <property type="entry name" value="N-terminal domain of ligase-like"/>
    <property type="match status" value="1"/>
</dbReference>
<comment type="caution">
    <text evidence="2">The sequence shown here is derived from an EMBL/GenBank/DDBJ whole genome shotgun (WGS) entry which is preliminary data.</text>
</comment>
<sequence>MDAELNIATAPFRDARFAPRRVEIEHRENGEIIVTNPTPYSTVFSTTTEALAHWAAKTPSAIWLAERSGDGWRTISYAEALGAVSAIAGGLRELGVVSERPLLILARNGVDHALIKYAAMSQGMPVAPVSPQYGLPGANLSRLAHAVEVLNPAAIYTEDADLFIAALEAPFLAGLPVIAGKNPRSGDAPLDRLLKSQPAAPTAQPNDHAKYLLTSGSTGLPKAVICTHRGMAWNSAQIRACFEDDEPPVMVNSAPWSHSLGANSILHMSTHRGGAVYIDAGQPVAGRFAETVRNLKDIAPTYQNMVPAGWMLFAGELERDDDLARTFFSRVRLLQYGGAALGQEINDRIQAVAVRTVGERISFASGYGATETGPTAATVHWHNGRMGLIGLPVPGTTVKLAPSGDKLEFRVKGPQITLGYLGRPDLTAQSRDEEGFYLLGDAARFVDPADPTQGMVFDGRLSENFKLASGTFVTVGDLRVAAVSAVGDAVTDAVVCGENQEGVGLMFYPNPDLAPDAVAAAVRLGLEAFNARAKGAGGRIGRALVLDGPPDAGAGEITDKGYIAQALARSRRAQTVTKLFADPPSPDVMVF</sequence>
<keyword evidence="3" id="KW-1185">Reference proteome</keyword>
<dbReference type="Proteomes" id="UP001598130">
    <property type="component" value="Unassembled WGS sequence"/>
</dbReference>
<evidence type="ECO:0000313" key="3">
    <source>
        <dbReference type="Proteomes" id="UP001598130"/>
    </source>
</evidence>
<feature type="domain" description="AMP-dependent synthetase/ligase" evidence="1">
    <location>
        <begin position="52"/>
        <end position="421"/>
    </location>
</feature>
<evidence type="ECO:0000259" key="1">
    <source>
        <dbReference type="Pfam" id="PF00501"/>
    </source>
</evidence>
<name>A0ABW6CUH4_9CAUL</name>
<gene>
    <name evidence="2" type="ORF">OCL97_21100</name>
</gene>
<evidence type="ECO:0000313" key="2">
    <source>
        <dbReference type="EMBL" id="MFD3266449.1"/>
    </source>
</evidence>
<dbReference type="PROSITE" id="PS00455">
    <property type="entry name" value="AMP_BINDING"/>
    <property type="match status" value="1"/>
</dbReference>
<dbReference type="InterPro" id="IPR000873">
    <property type="entry name" value="AMP-dep_synth/lig_dom"/>
</dbReference>
<dbReference type="EMBL" id="JAOTJD010000059">
    <property type="protein sequence ID" value="MFD3266449.1"/>
    <property type="molecule type" value="Genomic_DNA"/>
</dbReference>